<gene>
    <name evidence="1" type="ORF">J2T09_004428</name>
</gene>
<dbReference type="EMBL" id="JAUSRF010000018">
    <property type="protein sequence ID" value="MDP9839652.1"/>
    <property type="molecule type" value="Genomic_DNA"/>
</dbReference>
<dbReference type="Proteomes" id="UP001241472">
    <property type="component" value="Unassembled WGS sequence"/>
</dbReference>
<organism evidence="1 2">
    <name type="scientific">Neorhizobium huautlense</name>
    <dbReference type="NCBI Taxonomy" id="67774"/>
    <lineage>
        <taxon>Bacteria</taxon>
        <taxon>Pseudomonadati</taxon>
        <taxon>Pseudomonadota</taxon>
        <taxon>Alphaproteobacteria</taxon>
        <taxon>Hyphomicrobiales</taxon>
        <taxon>Rhizobiaceae</taxon>
        <taxon>Rhizobium/Agrobacterium group</taxon>
        <taxon>Neorhizobium</taxon>
    </lineage>
</organism>
<protein>
    <submittedName>
        <fullName evidence="1">Uncharacterized protein</fullName>
    </submittedName>
</protein>
<comment type="caution">
    <text evidence="1">The sequence shown here is derived from an EMBL/GenBank/DDBJ whole genome shotgun (WGS) entry which is preliminary data.</text>
</comment>
<reference evidence="1 2" key="1">
    <citation type="submission" date="2023-07" db="EMBL/GenBank/DDBJ databases">
        <title>Sorghum-associated microbial communities from plants grown in Nebraska, USA.</title>
        <authorList>
            <person name="Schachtman D."/>
        </authorList>
    </citation>
    <scope>NUCLEOTIDE SEQUENCE [LARGE SCALE GENOMIC DNA]</scope>
    <source>
        <strain evidence="1 2">DS1307</strain>
    </source>
</reference>
<accession>A0ABT9PYX5</accession>
<keyword evidence="2" id="KW-1185">Reference proteome</keyword>
<evidence type="ECO:0000313" key="2">
    <source>
        <dbReference type="Proteomes" id="UP001241472"/>
    </source>
</evidence>
<proteinExistence type="predicted"/>
<name>A0ABT9PYX5_9HYPH</name>
<sequence>MRFLRTTQFFWVIFNLPFYPQKKKDKDNGTGKKGP</sequence>
<evidence type="ECO:0000313" key="1">
    <source>
        <dbReference type="EMBL" id="MDP9839652.1"/>
    </source>
</evidence>